<reference evidence="2" key="1">
    <citation type="journal article" date="2022" name="Mol. Ecol. Resour.">
        <title>The genomes of chicory, endive, great burdock and yacon provide insights into Asteraceae palaeo-polyploidization history and plant inulin production.</title>
        <authorList>
            <person name="Fan W."/>
            <person name="Wang S."/>
            <person name="Wang H."/>
            <person name="Wang A."/>
            <person name="Jiang F."/>
            <person name="Liu H."/>
            <person name="Zhao H."/>
            <person name="Xu D."/>
            <person name="Zhang Y."/>
        </authorList>
    </citation>
    <scope>NUCLEOTIDE SEQUENCE [LARGE SCALE GENOMIC DNA]</scope>
    <source>
        <strain evidence="2">cv. Niubang</strain>
    </source>
</reference>
<evidence type="ECO:0000313" key="1">
    <source>
        <dbReference type="EMBL" id="KAI3669477.1"/>
    </source>
</evidence>
<dbReference type="Proteomes" id="UP001055879">
    <property type="component" value="Linkage Group LG16"/>
</dbReference>
<evidence type="ECO:0000313" key="2">
    <source>
        <dbReference type="Proteomes" id="UP001055879"/>
    </source>
</evidence>
<reference evidence="1 2" key="2">
    <citation type="journal article" date="2022" name="Mol. Ecol. Resour.">
        <title>The genomes of chicory, endive, great burdock and yacon provide insights into Asteraceae paleo-polyploidization history and plant inulin production.</title>
        <authorList>
            <person name="Fan W."/>
            <person name="Wang S."/>
            <person name="Wang H."/>
            <person name="Wang A."/>
            <person name="Jiang F."/>
            <person name="Liu H."/>
            <person name="Zhao H."/>
            <person name="Xu D."/>
            <person name="Zhang Y."/>
        </authorList>
    </citation>
    <scope>NUCLEOTIDE SEQUENCE [LARGE SCALE GENOMIC DNA]</scope>
    <source>
        <strain evidence="2">cv. Niubang</strain>
    </source>
</reference>
<proteinExistence type="predicted"/>
<protein>
    <submittedName>
        <fullName evidence="1">Uncharacterized protein</fullName>
    </submittedName>
</protein>
<keyword evidence="2" id="KW-1185">Reference proteome</keyword>
<dbReference type="EMBL" id="CM042062">
    <property type="protein sequence ID" value="KAI3669477.1"/>
    <property type="molecule type" value="Genomic_DNA"/>
</dbReference>
<sequence>MKTVLFFMFSLILYSNFAFGQSVKLDDKEVKVLKELGENLGLAGKKEWDLDKDPCSGKGNCGRGEYRKGFEVWFKAVSTCLVLDRFGFHGFGQIWLKAITLDMLVLTDLCNTDLNKLVLDSAYFRGPIGAEQWCGMWPDLIQKAKEGGLDVIQTCVFWNGHEPQPAEDGEEDNSSRGSKPKKSEMVMMHSYWLTNFPRDLMAGAMIGGMVNTGISYLVEICAWN</sequence>
<gene>
    <name evidence="1" type="ORF">L6452_40713</name>
</gene>
<accession>A0ACB8XN76</accession>
<name>A0ACB8XN76_ARCLA</name>
<comment type="caution">
    <text evidence="1">The sequence shown here is derived from an EMBL/GenBank/DDBJ whole genome shotgun (WGS) entry which is preliminary data.</text>
</comment>
<organism evidence="1 2">
    <name type="scientific">Arctium lappa</name>
    <name type="common">Greater burdock</name>
    <name type="synonym">Lappa major</name>
    <dbReference type="NCBI Taxonomy" id="4217"/>
    <lineage>
        <taxon>Eukaryota</taxon>
        <taxon>Viridiplantae</taxon>
        <taxon>Streptophyta</taxon>
        <taxon>Embryophyta</taxon>
        <taxon>Tracheophyta</taxon>
        <taxon>Spermatophyta</taxon>
        <taxon>Magnoliopsida</taxon>
        <taxon>eudicotyledons</taxon>
        <taxon>Gunneridae</taxon>
        <taxon>Pentapetalae</taxon>
        <taxon>asterids</taxon>
        <taxon>campanulids</taxon>
        <taxon>Asterales</taxon>
        <taxon>Asteraceae</taxon>
        <taxon>Carduoideae</taxon>
        <taxon>Cardueae</taxon>
        <taxon>Arctiinae</taxon>
        <taxon>Arctium</taxon>
    </lineage>
</organism>